<dbReference type="InterPro" id="IPR012337">
    <property type="entry name" value="RNaseH-like_sf"/>
</dbReference>
<gene>
    <name evidence="1" type="ORF">G2W53_033862</name>
</gene>
<dbReference type="InterPro" id="IPR052035">
    <property type="entry name" value="ZnF_BED_domain_contain"/>
</dbReference>
<dbReference type="PANTHER" id="PTHR46481">
    <property type="entry name" value="ZINC FINGER BED DOMAIN-CONTAINING PROTEIN 4"/>
    <property type="match status" value="1"/>
</dbReference>
<keyword evidence="2" id="KW-1185">Reference proteome</keyword>
<reference evidence="1" key="1">
    <citation type="submission" date="2020-09" db="EMBL/GenBank/DDBJ databases">
        <title>Genome-Enabled Discovery of Anthraquinone Biosynthesis in Senna tora.</title>
        <authorList>
            <person name="Kang S.-H."/>
            <person name="Pandey R.P."/>
            <person name="Lee C.-M."/>
            <person name="Sim J.-S."/>
            <person name="Jeong J.-T."/>
            <person name="Choi B.-S."/>
            <person name="Jung M."/>
            <person name="Ginzburg D."/>
            <person name="Zhao K."/>
            <person name="Won S.Y."/>
            <person name="Oh T.-J."/>
            <person name="Yu Y."/>
            <person name="Kim N.-H."/>
            <person name="Lee O.R."/>
            <person name="Lee T.-H."/>
            <person name="Bashyal P."/>
            <person name="Kim T.-S."/>
            <person name="Lee W.-H."/>
            <person name="Kawkins C."/>
            <person name="Kim C.-K."/>
            <person name="Kim J.S."/>
            <person name="Ahn B.O."/>
            <person name="Rhee S.Y."/>
            <person name="Sohng J.K."/>
        </authorList>
    </citation>
    <scope>NUCLEOTIDE SEQUENCE</scope>
    <source>
        <tissue evidence="1">Leaf</tissue>
    </source>
</reference>
<dbReference type="PANTHER" id="PTHR46481:SF8">
    <property type="entry name" value="ZINC FINGER BED DOMAIN-CONTAINING PROTEIN RICESLEEPER 1-LIKE"/>
    <property type="match status" value="1"/>
</dbReference>
<evidence type="ECO:0000313" key="1">
    <source>
        <dbReference type="EMBL" id="KAF7812886.1"/>
    </source>
</evidence>
<dbReference type="EMBL" id="JAAIUW010000010">
    <property type="protein sequence ID" value="KAF7812886.1"/>
    <property type="molecule type" value="Genomic_DNA"/>
</dbReference>
<accession>A0A834WBD6</accession>
<dbReference type="OrthoDB" id="1425373at2759"/>
<evidence type="ECO:0000313" key="2">
    <source>
        <dbReference type="Proteomes" id="UP000634136"/>
    </source>
</evidence>
<proteinExistence type="predicted"/>
<sequence>MINLCKEFPRDLKNDPKQKVLAFQPKRKEQGETLAIVCFDHELSTEALARMVIIDELPFRVINFCQISDHKGDTIRKAIEKKLLECKIEKVFSIKVDNAASNDVAISYLKKRIIARKGSVVRCELLRMRCCAHILNLIVMDGLKDVNDSILKIRNAVRYVRSSPSRLQKFKTCAEAEKIECKSLVSLYVCTRWNSTYLMLESSLKFKSTFERLEDTSGDFLLEFGGESDRRKGPPTLVEICMY</sequence>
<protein>
    <submittedName>
        <fullName evidence="1">Zinc finger BED domain-containing protein RICESLEEPER 2-like</fullName>
    </submittedName>
</protein>
<dbReference type="Proteomes" id="UP000634136">
    <property type="component" value="Unassembled WGS sequence"/>
</dbReference>
<organism evidence="1 2">
    <name type="scientific">Senna tora</name>
    <dbReference type="NCBI Taxonomy" id="362788"/>
    <lineage>
        <taxon>Eukaryota</taxon>
        <taxon>Viridiplantae</taxon>
        <taxon>Streptophyta</taxon>
        <taxon>Embryophyta</taxon>
        <taxon>Tracheophyta</taxon>
        <taxon>Spermatophyta</taxon>
        <taxon>Magnoliopsida</taxon>
        <taxon>eudicotyledons</taxon>
        <taxon>Gunneridae</taxon>
        <taxon>Pentapetalae</taxon>
        <taxon>rosids</taxon>
        <taxon>fabids</taxon>
        <taxon>Fabales</taxon>
        <taxon>Fabaceae</taxon>
        <taxon>Caesalpinioideae</taxon>
        <taxon>Cassia clade</taxon>
        <taxon>Senna</taxon>
    </lineage>
</organism>
<name>A0A834WBD6_9FABA</name>
<dbReference type="AlphaFoldDB" id="A0A834WBD6"/>
<dbReference type="SUPFAM" id="SSF53098">
    <property type="entry name" value="Ribonuclease H-like"/>
    <property type="match status" value="1"/>
</dbReference>
<comment type="caution">
    <text evidence="1">The sequence shown here is derived from an EMBL/GenBank/DDBJ whole genome shotgun (WGS) entry which is preliminary data.</text>
</comment>